<gene>
    <name evidence="1" type="ORF">J0J18_11185</name>
</gene>
<evidence type="ECO:0000313" key="1">
    <source>
        <dbReference type="EMBL" id="MBN8122295.1"/>
    </source>
</evidence>
<dbReference type="EMBL" id="JAFKOQ010000006">
    <property type="protein sequence ID" value="MBN8122295.1"/>
    <property type="molecule type" value="Genomic_DNA"/>
</dbReference>
<proteinExistence type="predicted"/>
<accession>A0AAW4HBA8</accession>
<organism evidence="1 2">
    <name type="scientific">Vibrio vulnificus</name>
    <dbReference type="NCBI Taxonomy" id="672"/>
    <lineage>
        <taxon>Bacteria</taxon>
        <taxon>Pseudomonadati</taxon>
        <taxon>Pseudomonadota</taxon>
        <taxon>Gammaproteobacteria</taxon>
        <taxon>Vibrionales</taxon>
        <taxon>Vibrionaceae</taxon>
        <taxon>Vibrio</taxon>
    </lineage>
</organism>
<sequence length="192" mass="22841">MKQIFDLLMNCIQGYENGKQQLFNLHVEPIQQKIDEIHKDYLKSFTQVRRSLDKKEVPTLQLLDFLEERRVELLVQRELTKALARELQKTDRRPIGPKTWKCFVEYCESVEAYFDTRNGPSKYSWYSDFIRFMKVSRKVNLHNIYFTELDGGFGNDPRKDLIKEIDFVLEKKLPVALKKVQSNYAKLRSSLL</sequence>
<comment type="caution">
    <text evidence="1">The sequence shown here is derived from an EMBL/GenBank/DDBJ whole genome shotgun (WGS) entry which is preliminary data.</text>
</comment>
<protein>
    <submittedName>
        <fullName evidence="1">Uncharacterized protein</fullName>
    </submittedName>
</protein>
<dbReference type="Proteomes" id="UP000664056">
    <property type="component" value="Unassembled WGS sequence"/>
</dbReference>
<reference evidence="1" key="1">
    <citation type="submission" date="2021-03" db="EMBL/GenBank/DDBJ databases">
        <title>Study of the foodborne Vibrio vulnificus isolates from China.</title>
        <authorList>
            <person name="Zheng Z."/>
            <person name="Ye L."/>
        </authorList>
    </citation>
    <scope>NUCLEOTIDE SEQUENCE</scope>
    <source>
        <strain evidence="1">Vv1582</strain>
    </source>
</reference>
<dbReference type="RefSeq" id="WP_206622730.1">
    <property type="nucleotide sequence ID" value="NZ_JAFKOQ010000006.1"/>
</dbReference>
<evidence type="ECO:0000313" key="2">
    <source>
        <dbReference type="Proteomes" id="UP000664056"/>
    </source>
</evidence>
<name>A0AAW4HBA8_VIBVL</name>
<dbReference type="AlphaFoldDB" id="A0AAW4HBA8"/>